<feature type="region of interest" description="Disordered" evidence="1">
    <location>
        <begin position="1"/>
        <end position="27"/>
    </location>
</feature>
<dbReference type="EMBL" id="CP011125">
    <property type="protein sequence ID" value="AKF08920.1"/>
    <property type="molecule type" value="Genomic_DNA"/>
</dbReference>
<proteinExistence type="predicted"/>
<evidence type="ECO:0000313" key="2">
    <source>
        <dbReference type="EMBL" id="AKF08920.1"/>
    </source>
</evidence>
<feature type="compositionally biased region" description="Basic residues" evidence="1">
    <location>
        <begin position="1"/>
        <end position="21"/>
    </location>
</feature>
<name>A0A0F6YKY4_9BACT</name>
<dbReference type="AlphaFoldDB" id="A0A0F6YKY4"/>
<protein>
    <submittedName>
        <fullName evidence="2">Uncharacterized protein</fullName>
    </submittedName>
</protein>
<keyword evidence="3" id="KW-1185">Reference proteome</keyword>
<sequence length="155" mass="17032">MATKKSSKKSAKKTSKKRATRKREPVVRLSADEKQRMLKAGDDLDDMISELETAWRAVSRKVKVPGVTPASLAAVGRRAAQARAKEVALETKLLAKLAPLRDARMRAGHEALSVLYKVRKIAHAIGDGDPEVAEAFERFDALFSERHQGDRSGPS</sequence>
<evidence type="ECO:0000313" key="3">
    <source>
        <dbReference type="Proteomes" id="UP000034883"/>
    </source>
</evidence>
<dbReference type="KEGG" id="samy:DB32_006069"/>
<reference evidence="2 3" key="1">
    <citation type="submission" date="2015-03" db="EMBL/GenBank/DDBJ databases">
        <title>Genome assembly of Sandaracinus amylolyticus DSM 53668.</title>
        <authorList>
            <person name="Sharma G."/>
            <person name="Subramanian S."/>
        </authorList>
    </citation>
    <scope>NUCLEOTIDE SEQUENCE [LARGE SCALE GENOMIC DNA]</scope>
    <source>
        <strain evidence="2 3">DSM 53668</strain>
    </source>
</reference>
<dbReference type="Proteomes" id="UP000034883">
    <property type="component" value="Chromosome"/>
</dbReference>
<evidence type="ECO:0000256" key="1">
    <source>
        <dbReference type="SAM" id="MobiDB-lite"/>
    </source>
</evidence>
<accession>A0A0F6YKY4</accession>
<gene>
    <name evidence="2" type="ORF">DB32_006069</name>
</gene>
<organism evidence="2 3">
    <name type="scientific">Sandaracinus amylolyticus</name>
    <dbReference type="NCBI Taxonomy" id="927083"/>
    <lineage>
        <taxon>Bacteria</taxon>
        <taxon>Pseudomonadati</taxon>
        <taxon>Myxococcota</taxon>
        <taxon>Polyangia</taxon>
        <taxon>Polyangiales</taxon>
        <taxon>Sandaracinaceae</taxon>
        <taxon>Sandaracinus</taxon>
    </lineage>
</organism>